<keyword evidence="18" id="KW-1185">Reference proteome</keyword>
<evidence type="ECO:0000256" key="14">
    <source>
        <dbReference type="ARBA" id="ARBA00042883"/>
    </source>
</evidence>
<evidence type="ECO:0000259" key="16">
    <source>
        <dbReference type="Pfam" id="PF00849"/>
    </source>
</evidence>
<dbReference type="AlphaFoldDB" id="A0A4V3CWY4"/>
<dbReference type="InterPro" id="IPR006145">
    <property type="entry name" value="PsdUridine_synth_RsuA/RluA"/>
</dbReference>
<evidence type="ECO:0000256" key="11">
    <source>
        <dbReference type="ARBA" id="ARBA00041266"/>
    </source>
</evidence>
<comment type="function">
    <text evidence="7">Dual specificity enzyme that catalyzes the synthesis of pseudouridine from uracil-746 in 23S ribosomal RNA and from uracil-32 in the anticodon stem and loop of transfer RNAs.</text>
</comment>
<comment type="caution">
    <text evidence="17">The sequence shown here is derived from an EMBL/GenBank/DDBJ whole genome shotgun (WGS) entry which is preliminary data.</text>
</comment>
<dbReference type="GO" id="GO:0008033">
    <property type="term" value="P:tRNA processing"/>
    <property type="evidence" value="ECO:0007669"/>
    <property type="project" value="UniProtKB-KW"/>
</dbReference>
<protein>
    <recommendedName>
        <fullName evidence="10">Dual-specificity RNA pseudouridine synthase RluA</fullName>
        <ecNumber evidence="8">5.4.99.28</ecNumber>
        <ecNumber evidence="9">5.4.99.29</ecNumber>
    </recommendedName>
    <alternativeName>
        <fullName evidence="11">23S rRNA pseudouridine(746) synthase</fullName>
    </alternativeName>
    <alternativeName>
        <fullName evidence="14">Ribosomal large subunit pseudouridine synthase A</fullName>
    </alternativeName>
    <alternativeName>
        <fullName evidence="13">rRNA pseudouridylate synthase A</fullName>
    </alternativeName>
    <alternativeName>
        <fullName evidence="15">rRNA-uridine isomerase A</fullName>
    </alternativeName>
    <alternativeName>
        <fullName evidence="12">tRNA pseudouridine(32) synthase</fullName>
    </alternativeName>
</protein>
<evidence type="ECO:0000256" key="3">
    <source>
        <dbReference type="ARBA" id="ARBA00022694"/>
    </source>
</evidence>
<dbReference type="EMBL" id="SNXW01000001">
    <property type="protein sequence ID" value="TDP88148.1"/>
    <property type="molecule type" value="Genomic_DNA"/>
</dbReference>
<dbReference type="GO" id="GO:0000455">
    <property type="term" value="P:enzyme-directed rRNA pseudouridine synthesis"/>
    <property type="evidence" value="ECO:0007669"/>
    <property type="project" value="TreeGrafter"/>
</dbReference>
<name>A0A4V3CWY4_9BURK</name>
<dbReference type="InterPro" id="IPR020103">
    <property type="entry name" value="PsdUridine_synth_cat_dom_sf"/>
</dbReference>
<dbReference type="EC" id="5.4.99.29" evidence="9"/>
<dbReference type="PANTHER" id="PTHR21600:SF91">
    <property type="entry name" value="DUAL-SPECIFICITY RNA PSEUDOURIDINE SYNTHASE RLUA"/>
    <property type="match status" value="1"/>
</dbReference>
<keyword evidence="4" id="KW-0413">Isomerase</keyword>
<dbReference type="PROSITE" id="PS01129">
    <property type="entry name" value="PSI_RLU"/>
    <property type="match status" value="1"/>
</dbReference>
<dbReference type="Pfam" id="PF00849">
    <property type="entry name" value="PseudoU_synth_2"/>
    <property type="match status" value="1"/>
</dbReference>
<dbReference type="InterPro" id="IPR006224">
    <property type="entry name" value="PsdUridine_synth_RluA-like_CS"/>
</dbReference>
<dbReference type="RefSeq" id="WP_243738454.1">
    <property type="nucleotide sequence ID" value="NZ_SNXW01000001.1"/>
</dbReference>
<organism evidence="17 18">
    <name type="scientific">Aquabacterium commune</name>
    <dbReference type="NCBI Taxonomy" id="70586"/>
    <lineage>
        <taxon>Bacteria</taxon>
        <taxon>Pseudomonadati</taxon>
        <taxon>Pseudomonadota</taxon>
        <taxon>Betaproteobacteria</taxon>
        <taxon>Burkholderiales</taxon>
        <taxon>Aquabacterium</taxon>
    </lineage>
</organism>
<evidence type="ECO:0000256" key="1">
    <source>
        <dbReference type="ARBA" id="ARBA00010876"/>
    </source>
</evidence>
<dbReference type="PANTHER" id="PTHR21600">
    <property type="entry name" value="MITOCHONDRIAL RNA PSEUDOURIDINE SYNTHASE"/>
    <property type="match status" value="1"/>
</dbReference>
<dbReference type="Gene3D" id="3.30.2350.10">
    <property type="entry name" value="Pseudouridine synthase"/>
    <property type="match status" value="1"/>
</dbReference>
<feature type="domain" description="Pseudouridine synthase RsuA/RluA-like" evidence="16">
    <location>
        <begin position="25"/>
        <end position="172"/>
    </location>
</feature>
<dbReference type="GO" id="GO:0160151">
    <property type="term" value="F:tRNA pseudouridine(32) synthase activity"/>
    <property type="evidence" value="ECO:0007669"/>
    <property type="project" value="UniProtKB-EC"/>
</dbReference>
<evidence type="ECO:0000256" key="12">
    <source>
        <dbReference type="ARBA" id="ARBA00042372"/>
    </source>
</evidence>
<comment type="catalytic activity">
    <reaction evidence="6">
        <text>uridine(746) in 23S rRNA = pseudouridine(746) in 23S rRNA</text>
        <dbReference type="Rhea" id="RHEA:42548"/>
        <dbReference type="Rhea" id="RHEA-COMP:10109"/>
        <dbReference type="Rhea" id="RHEA-COMP:10110"/>
        <dbReference type="ChEBI" id="CHEBI:65314"/>
        <dbReference type="ChEBI" id="CHEBI:65315"/>
        <dbReference type="EC" id="5.4.99.29"/>
    </reaction>
</comment>
<sequence length="225" mass="24740">MPAERIAYHPPPDTGLEVVHADDALVVLHKPAGLLSVPGRGDDRQDCLALRVQQRFADALIVHRLDMATSGLLVMGRGAAMQRALSLAFEQRLAHKRYEAIVHGVVADDAGEINLPLITDWPYRPRQTVCFERGKPSLTRFTVVSRDVTTQRTRVSLEPVTGRSHQLRVHLLALGHPIVGDELYAAAQMAHGTDAPARMLLHAAELGLPHPLSGEPMRWCSDVPF</sequence>
<evidence type="ECO:0000256" key="10">
    <source>
        <dbReference type="ARBA" id="ARBA00039988"/>
    </source>
</evidence>
<dbReference type="SUPFAM" id="SSF55120">
    <property type="entry name" value="Pseudouridine synthase"/>
    <property type="match status" value="1"/>
</dbReference>
<proteinExistence type="inferred from homology"/>
<reference evidence="17 18" key="1">
    <citation type="submission" date="2019-03" db="EMBL/GenBank/DDBJ databases">
        <title>Genomic Encyclopedia of Type Strains, Phase IV (KMG-IV): sequencing the most valuable type-strain genomes for metagenomic binning, comparative biology and taxonomic classification.</title>
        <authorList>
            <person name="Goeker M."/>
        </authorList>
    </citation>
    <scope>NUCLEOTIDE SEQUENCE [LARGE SCALE GENOMIC DNA]</scope>
    <source>
        <strain evidence="17 18">DSM 11901</strain>
    </source>
</reference>
<dbReference type="InterPro" id="IPR050188">
    <property type="entry name" value="RluA_PseudoU_synthase"/>
</dbReference>
<evidence type="ECO:0000313" key="18">
    <source>
        <dbReference type="Proteomes" id="UP000294593"/>
    </source>
</evidence>
<comment type="similarity">
    <text evidence="1">Belongs to the pseudouridine synthase RluA family.</text>
</comment>
<dbReference type="GO" id="GO:0003723">
    <property type="term" value="F:RNA binding"/>
    <property type="evidence" value="ECO:0007669"/>
    <property type="project" value="InterPro"/>
</dbReference>
<dbReference type="EC" id="5.4.99.28" evidence="8"/>
<dbReference type="CDD" id="cd02869">
    <property type="entry name" value="PseudoU_synth_RluA_like"/>
    <property type="match status" value="1"/>
</dbReference>
<evidence type="ECO:0000313" key="17">
    <source>
        <dbReference type="EMBL" id="TDP88148.1"/>
    </source>
</evidence>
<evidence type="ECO:0000256" key="5">
    <source>
        <dbReference type="ARBA" id="ARBA00036184"/>
    </source>
</evidence>
<comment type="catalytic activity">
    <reaction evidence="5">
        <text>uridine(32) in tRNA = pseudouridine(32) in tRNA</text>
        <dbReference type="Rhea" id="RHEA:42544"/>
        <dbReference type="Rhea" id="RHEA-COMP:10107"/>
        <dbReference type="Rhea" id="RHEA-COMP:10108"/>
        <dbReference type="ChEBI" id="CHEBI:65314"/>
        <dbReference type="ChEBI" id="CHEBI:65315"/>
        <dbReference type="EC" id="5.4.99.28"/>
    </reaction>
</comment>
<dbReference type="Proteomes" id="UP000294593">
    <property type="component" value="Unassembled WGS sequence"/>
</dbReference>
<evidence type="ECO:0000256" key="8">
    <source>
        <dbReference type="ARBA" id="ARBA00038944"/>
    </source>
</evidence>
<evidence type="ECO:0000256" key="15">
    <source>
        <dbReference type="ARBA" id="ARBA00043143"/>
    </source>
</evidence>
<gene>
    <name evidence="17" type="ORF">EV672_101292</name>
</gene>
<keyword evidence="3" id="KW-0819">tRNA processing</keyword>
<evidence type="ECO:0000256" key="9">
    <source>
        <dbReference type="ARBA" id="ARBA00038945"/>
    </source>
</evidence>
<evidence type="ECO:0000256" key="13">
    <source>
        <dbReference type="ARBA" id="ARBA00042844"/>
    </source>
</evidence>
<dbReference type="GO" id="GO:0160142">
    <property type="term" value="F:23S rRNA pseudouridine(746) synthase activity"/>
    <property type="evidence" value="ECO:0007669"/>
    <property type="project" value="UniProtKB-EC"/>
</dbReference>
<evidence type="ECO:0000256" key="4">
    <source>
        <dbReference type="ARBA" id="ARBA00023235"/>
    </source>
</evidence>
<evidence type="ECO:0000256" key="7">
    <source>
        <dbReference type="ARBA" id="ARBA00037305"/>
    </source>
</evidence>
<keyword evidence="2" id="KW-0698">rRNA processing</keyword>
<evidence type="ECO:0000256" key="6">
    <source>
        <dbReference type="ARBA" id="ARBA00036916"/>
    </source>
</evidence>
<evidence type="ECO:0000256" key="2">
    <source>
        <dbReference type="ARBA" id="ARBA00022552"/>
    </source>
</evidence>
<accession>A0A4V3CWY4</accession>